<feature type="signal peptide" evidence="1">
    <location>
        <begin position="1"/>
        <end position="19"/>
    </location>
</feature>
<evidence type="ECO:0000313" key="3">
    <source>
        <dbReference type="Proteomes" id="UP000827892"/>
    </source>
</evidence>
<organism evidence="2 3">
    <name type="scientific">Caenorhabditis briggsae</name>
    <dbReference type="NCBI Taxonomy" id="6238"/>
    <lineage>
        <taxon>Eukaryota</taxon>
        <taxon>Metazoa</taxon>
        <taxon>Ecdysozoa</taxon>
        <taxon>Nematoda</taxon>
        <taxon>Chromadorea</taxon>
        <taxon>Rhabditida</taxon>
        <taxon>Rhabditina</taxon>
        <taxon>Rhabditomorpha</taxon>
        <taxon>Rhabditoidea</taxon>
        <taxon>Rhabditidae</taxon>
        <taxon>Peloderinae</taxon>
        <taxon>Caenorhabditis</taxon>
    </lineage>
</organism>
<feature type="chain" id="PRO_5042017636" evidence="1">
    <location>
        <begin position="20"/>
        <end position="148"/>
    </location>
</feature>
<sequence length="148" mass="16424">MILLWFFTVVAVFGLPIMGEEVEEDAASPPVPPTLAKVGGNVEIKLPQVAKYRRIIMNQDNPALNGPQIYRVCNGKNKKTCGFWENAQTKKKIPSGTTTYNKNKKALIIKKLKKSDFGIYTTGVHTTGLLSVQFKSHQLLENDNADFG</sequence>
<evidence type="ECO:0000313" key="2">
    <source>
        <dbReference type="EMBL" id="ULT91536.1"/>
    </source>
</evidence>
<dbReference type="PANTHER" id="PTHR35182">
    <property type="entry name" value="PROTEIN CBG13762"/>
    <property type="match status" value="1"/>
</dbReference>
<dbReference type="PANTHER" id="PTHR35182:SF8">
    <property type="entry name" value="SECRETED SALIVARY PROTEIN"/>
    <property type="match status" value="1"/>
</dbReference>
<dbReference type="Proteomes" id="UP000827892">
    <property type="component" value="Chromosome V"/>
</dbReference>
<accession>A0AAE9ABU7</accession>
<dbReference type="EMBL" id="CP090895">
    <property type="protein sequence ID" value="ULT91536.1"/>
    <property type="molecule type" value="Genomic_DNA"/>
</dbReference>
<reference evidence="2 3" key="1">
    <citation type="submission" date="2022-02" db="EMBL/GenBank/DDBJ databases">
        <title>Chromosome-level reference genomes for two strains of Caenorhabditis briggsae: an improved platform for comparative genomics.</title>
        <authorList>
            <person name="Stevens L."/>
            <person name="Andersen E.C."/>
        </authorList>
    </citation>
    <scope>NUCLEOTIDE SEQUENCE [LARGE SCALE GENOMIC DNA]</scope>
    <source>
        <strain evidence="2">QX1410_ONT</strain>
        <tissue evidence="2">Whole-organism</tissue>
    </source>
</reference>
<gene>
    <name evidence="2" type="ORF">L3Y34_009265</name>
</gene>
<evidence type="ECO:0000256" key="1">
    <source>
        <dbReference type="SAM" id="SignalP"/>
    </source>
</evidence>
<protein>
    <submittedName>
        <fullName evidence="2">Uncharacterized protein</fullName>
    </submittedName>
</protein>
<name>A0AAE9ABU7_CAEBR</name>
<dbReference type="AlphaFoldDB" id="A0AAE9ABU7"/>
<proteinExistence type="predicted"/>
<keyword evidence="1" id="KW-0732">Signal</keyword>